<dbReference type="Proteomes" id="UP001221597">
    <property type="component" value="Chromosome"/>
</dbReference>
<evidence type="ECO:0000313" key="6">
    <source>
        <dbReference type="EMBL" id="WFT75816.1"/>
    </source>
</evidence>
<feature type="region of interest" description="Disordered" evidence="4">
    <location>
        <begin position="118"/>
        <end position="165"/>
    </location>
</feature>
<gene>
    <name evidence="6" type="ORF">P9989_05375</name>
</gene>
<dbReference type="Gene3D" id="3.40.50.1980">
    <property type="entry name" value="Nitrogenase molybdenum iron protein domain"/>
    <property type="match status" value="2"/>
</dbReference>
<protein>
    <submittedName>
        <fullName evidence="6">Zinc ABC transporter substrate-binding protein</fullName>
    </submittedName>
</protein>
<organism evidence="6 7">
    <name type="scientific">Halobacillus naozhouensis</name>
    <dbReference type="NCBI Taxonomy" id="554880"/>
    <lineage>
        <taxon>Bacteria</taxon>
        <taxon>Bacillati</taxon>
        <taxon>Bacillota</taxon>
        <taxon>Bacilli</taxon>
        <taxon>Bacillales</taxon>
        <taxon>Bacillaceae</taxon>
        <taxon>Halobacillus</taxon>
    </lineage>
</organism>
<evidence type="ECO:0000313" key="7">
    <source>
        <dbReference type="Proteomes" id="UP001221597"/>
    </source>
</evidence>
<evidence type="ECO:0000256" key="1">
    <source>
        <dbReference type="ARBA" id="ARBA00022448"/>
    </source>
</evidence>
<dbReference type="EMBL" id="CP121671">
    <property type="protein sequence ID" value="WFT75816.1"/>
    <property type="molecule type" value="Genomic_DNA"/>
</dbReference>
<comment type="similarity">
    <text evidence="3">Belongs to the bacterial solute-binding protein 9 family.</text>
</comment>
<dbReference type="PANTHER" id="PTHR42953">
    <property type="entry name" value="HIGH-AFFINITY ZINC UPTAKE SYSTEM PROTEIN ZNUA-RELATED"/>
    <property type="match status" value="1"/>
</dbReference>
<dbReference type="InterPro" id="IPR050492">
    <property type="entry name" value="Bact_metal-bind_prot9"/>
</dbReference>
<dbReference type="SUPFAM" id="SSF53807">
    <property type="entry name" value="Helical backbone' metal receptor"/>
    <property type="match status" value="1"/>
</dbReference>
<dbReference type="PROSITE" id="PS51257">
    <property type="entry name" value="PROKAR_LIPOPROTEIN"/>
    <property type="match status" value="1"/>
</dbReference>
<name>A0ABY8J4L4_9BACI</name>
<dbReference type="Pfam" id="PF01297">
    <property type="entry name" value="ZnuA"/>
    <property type="match status" value="1"/>
</dbReference>
<dbReference type="PANTHER" id="PTHR42953:SF8">
    <property type="entry name" value="ZINT DOMAIN-CONTAINING PROTEIN"/>
    <property type="match status" value="1"/>
</dbReference>
<dbReference type="InterPro" id="IPR006129">
    <property type="entry name" value="AdhesinB"/>
</dbReference>
<sequence length="338" mass="38089">MSKYLSLILILTLFLSACGNETSPEDSSDKQLEIHTTVYPLKFFTKQIAGDLAEVSSILPPGTDPHTYEPTTKEMIKIAEAEAFVYNGAGLESYAKTIAETVKPEGVEILEASKGVKLEEHVHDHGGDPHSEEKETHAEEEHSHEEEKDRSHIGEGHEGHVHGNQDPHIWLDPIRSIQLAENIKDMLISLQPESEKQFTENFNQLKNKLIELDQQFHNQLTSKPKDKIIVSHAAYGYWEQAYGIEQVAVSGLTPTSEPSQKELEEIIETAEKYQLNFVLFEQNVTPKVAKVVQNEIGAEPLRIHNLSVLTEENIQSNEDYFSLMEKNLEVLSKALSKQ</sequence>
<reference evidence="6 7" key="1">
    <citation type="submission" date="2023-04" db="EMBL/GenBank/DDBJ databases">
        <title>Genome sequence of Halobacillus naozhouensis KACC 21980.</title>
        <authorList>
            <person name="Kim S."/>
            <person name="Heo J."/>
            <person name="Kwon S.-W."/>
        </authorList>
    </citation>
    <scope>NUCLEOTIDE SEQUENCE [LARGE SCALE GENOMIC DNA]</scope>
    <source>
        <strain evidence="6 7">KCTC 13234</strain>
    </source>
</reference>
<feature type="signal peptide" evidence="5">
    <location>
        <begin position="1"/>
        <end position="19"/>
    </location>
</feature>
<keyword evidence="7" id="KW-1185">Reference proteome</keyword>
<dbReference type="InterPro" id="IPR006127">
    <property type="entry name" value="ZnuA-like"/>
</dbReference>
<feature type="chain" id="PRO_5047391582" evidence="5">
    <location>
        <begin position="20"/>
        <end position="338"/>
    </location>
</feature>
<keyword evidence="1 3" id="KW-0813">Transport</keyword>
<keyword evidence="2 5" id="KW-0732">Signal</keyword>
<evidence type="ECO:0000256" key="5">
    <source>
        <dbReference type="SAM" id="SignalP"/>
    </source>
</evidence>
<dbReference type="PRINTS" id="PR00690">
    <property type="entry name" value="ADHESNFAMILY"/>
</dbReference>
<proteinExistence type="inferred from homology"/>
<evidence type="ECO:0000256" key="3">
    <source>
        <dbReference type="RuleBase" id="RU003512"/>
    </source>
</evidence>
<dbReference type="InterPro" id="IPR006128">
    <property type="entry name" value="Lipoprotein_PsaA-like"/>
</dbReference>
<evidence type="ECO:0000256" key="2">
    <source>
        <dbReference type="ARBA" id="ARBA00022729"/>
    </source>
</evidence>
<dbReference type="RefSeq" id="WP_283077779.1">
    <property type="nucleotide sequence ID" value="NZ_CP121671.1"/>
</dbReference>
<dbReference type="PRINTS" id="PR00691">
    <property type="entry name" value="ADHESINB"/>
</dbReference>
<evidence type="ECO:0000256" key="4">
    <source>
        <dbReference type="SAM" id="MobiDB-lite"/>
    </source>
</evidence>
<accession>A0ABY8J4L4</accession>